<evidence type="ECO:0000313" key="1">
    <source>
        <dbReference type="EMBL" id="CEK74570.1"/>
    </source>
</evidence>
<organism evidence="1">
    <name type="scientific">Arion vulgaris</name>
    <dbReference type="NCBI Taxonomy" id="1028688"/>
    <lineage>
        <taxon>Eukaryota</taxon>
        <taxon>Metazoa</taxon>
        <taxon>Spiralia</taxon>
        <taxon>Lophotrochozoa</taxon>
        <taxon>Mollusca</taxon>
        <taxon>Gastropoda</taxon>
        <taxon>Heterobranchia</taxon>
        <taxon>Euthyneura</taxon>
        <taxon>Panpulmonata</taxon>
        <taxon>Eupulmonata</taxon>
        <taxon>Stylommatophora</taxon>
        <taxon>Helicina</taxon>
        <taxon>Arionoidea</taxon>
        <taxon>Arionidae</taxon>
        <taxon>Arion</taxon>
    </lineage>
</organism>
<accession>A0A0B7A3N2</accession>
<proteinExistence type="predicted"/>
<dbReference type="AlphaFoldDB" id="A0A0B7A3N2"/>
<sequence>MTVLSFFKMGTFTNSDSSVIDPSLGYDLMNMFRELNTAVMETVDLVLKIK</sequence>
<dbReference type="EMBL" id="HACG01027705">
    <property type="protein sequence ID" value="CEK74570.1"/>
    <property type="molecule type" value="Transcribed_RNA"/>
</dbReference>
<protein>
    <submittedName>
        <fullName evidence="1">Uncharacterized protein</fullName>
    </submittedName>
</protein>
<reference evidence="1" key="1">
    <citation type="submission" date="2014-12" db="EMBL/GenBank/DDBJ databases">
        <title>Insight into the proteome of Arion vulgaris.</title>
        <authorList>
            <person name="Aradska J."/>
            <person name="Bulat T."/>
            <person name="Smidak R."/>
            <person name="Sarate P."/>
            <person name="Gangsoo J."/>
            <person name="Sialana F."/>
            <person name="Bilban M."/>
            <person name="Lubec G."/>
        </authorList>
    </citation>
    <scope>NUCLEOTIDE SEQUENCE</scope>
    <source>
        <tissue evidence="1">Skin</tissue>
    </source>
</reference>
<gene>
    <name evidence="1" type="primary">ORF91621</name>
</gene>
<name>A0A0B7A3N2_9EUPU</name>